<name>A0AAN6NVG9_9PEZI</name>
<dbReference type="AlphaFoldDB" id="A0AAN6NVG9"/>
<proteinExistence type="predicted"/>
<dbReference type="EMBL" id="MU859138">
    <property type="protein sequence ID" value="KAK3951809.1"/>
    <property type="molecule type" value="Genomic_DNA"/>
</dbReference>
<comment type="caution">
    <text evidence="2">The sequence shown here is derived from an EMBL/GenBank/DDBJ whole genome shotgun (WGS) entry which is preliminary data.</text>
</comment>
<sequence>MPCLAVRTVSQPLHDAVMLALQDTPFSFSSLCHRRTLSLTNRQPQSRHNDRSAYLLGRERKFSSAQFARIDTVLQIRRGRQAPLPSRSSLPKRDLQRRDRGRCRQMPKSSGRPKKHHQKDMDVPLGTFSLYEEALHGGSKLTTSQTSQVVHQNCETEEVSAYSPTPPNSFLHLFVLAARDQTSVSERVRTEKQGASIEKKWFLAHDRLHTIEPKQVKTPARIIICQSLPNKYLRRRSGSQNGCPDKPISCILASPPTPIANNSQSKQCGTRSKVPNAQHYLHSLPPTLCSICQWVCQDFPRALDVWTVIVLLSFEDCKSRWRQFRDHSDQPACGAYVRRI</sequence>
<reference evidence="2" key="1">
    <citation type="journal article" date="2023" name="Mol. Phylogenet. Evol.">
        <title>Genome-scale phylogeny and comparative genomics of the fungal order Sordariales.</title>
        <authorList>
            <person name="Hensen N."/>
            <person name="Bonometti L."/>
            <person name="Westerberg I."/>
            <person name="Brannstrom I.O."/>
            <person name="Guillou S."/>
            <person name="Cros-Aarteil S."/>
            <person name="Calhoun S."/>
            <person name="Haridas S."/>
            <person name="Kuo A."/>
            <person name="Mondo S."/>
            <person name="Pangilinan J."/>
            <person name="Riley R."/>
            <person name="LaButti K."/>
            <person name="Andreopoulos B."/>
            <person name="Lipzen A."/>
            <person name="Chen C."/>
            <person name="Yan M."/>
            <person name="Daum C."/>
            <person name="Ng V."/>
            <person name="Clum A."/>
            <person name="Steindorff A."/>
            <person name="Ohm R.A."/>
            <person name="Martin F."/>
            <person name="Silar P."/>
            <person name="Natvig D.O."/>
            <person name="Lalanne C."/>
            <person name="Gautier V."/>
            <person name="Ament-Velasquez S.L."/>
            <person name="Kruys A."/>
            <person name="Hutchinson M.I."/>
            <person name="Powell A.J."/>
            <person name="Barry K."/>
            <person name="Miller A.N."/>
            <person name="Grigoriev I.V."/>
            <person name="Debuchy R."/>
            <person name="Gladieux P."/>
            <person name="Hiltunen Thoren M."/>
            <person name="Johannesson H."/>
        </authorList>
    </citation>
    <scope>NUCLEOTIDE SEQUENCE</scope>
    <source>
        <strain evidence="2">CBS 626.80</strain>
    </source>
</reference>
<organism evidence="2 3">
    <name type="scientific">Pseudoneurospora amorphoporcata</name>
    <dbReference type="NCBI Taxonomy" id="241081"/>
    <lineage>
        <taxon>Eukaryota</taxon>
        <taxon>Fungi</taxon>
        <taxon>Dikarya</taxon>
        <taxon>Ascomycota</taxon>
        <taxon>Pezizomycotina</taxon>
        <taxon>Sordariomycetes</taxon>
        <taxon>Sordariomycetidae</taxon>
        <taxon>Sordariales</taxon>
        <taxon>Sordariaceae</taxon>
        <taxon>Pseudoneurospora</taxon>
    </lineage>
</organism>
<evidence type="ECO:0000313" key="3">
    <source>
        <dbReference type="Proteomes" id="UP001303222"/>
    </source>
</evidence>
<evidence type="ECO:0000313" key="2">
    <source>
        <dbReference type="EMBL" id="KAK3951809.1"/>
    </source>
</evidence>
<gene>
    <name evidence="2" type="ORF">QBC32DRAFT_154972</name>
</gene>
<protein>
    <submittedName>
        <fullName evidence="2">Uncharacterized protein</fullName>
    </submittedName>
</protein>
<evidence type="ECO:0000256" key="1">
    <source>
        <dbReference type="SAM" id="MobiDB-lite"/>
    </source>
</evidence>
<dbReference type="Proteomes" id="UP001303222">
    <property type="component" value="Unassembled WGS sequence"/>
</dbReference>
<feature type="compositionally biased region" description="Basic residues" evidence="1">
    <location>
        <begin position="99"/>
        <end position="118"/>
    </location>
</feature>
<keyword evidence="3" id="KW-1185">Reference proteome</keyword>
<feature type="region of interest" description="Disordered" evidence="1">
    <location>
        <begin position="78"/>
        <end position="120"/>
    </location>
</feature>
<reference evidence="2" key="2">
    <citation type="submission" date="2023-06" db="EMBL/GenBank/DDBJ databases">
        <authorList>
            <consortium name="Lawrence Berkeley National Laboratory"/>
            <person name="Mondo S.J."/>
            <person name="Hensen N."/>
            <person name="Bonometti L."/>
            <person name="Westerberg I."/>
            <person name="Brannstrom I.O."/>
            <person name="Guillou S."/>
            <person name="Cros-Aarteil S."/>
            <person name="Calhoun S."/>
            <person name="Haridas S."/>
            <person name="Kuo A."/>
            <person name="Pangilinan J."/>
            <person name="Riley R."/>
            <person name="Labutti K."/>
            <person name="Andreopoulos B."/>
            <person name="Lipzen A."/>
            <person name="Chen C."/>
            <person name="Yanf M."/>
            <person name="Daum C."/>
            <person name="Ng V."/>
            <person name="Clum A."/>
            <person name="Steindorff A."/>
            <person name="Ohm R."/>
            <person name="Martin F."/>
            <person name="Silar P."/>
            <person name="Natvig D."/>
            <person name="Lalanne C."/>
            <person name="Gautier V."/>
            <person name="Ament-Velasquez S.L."/>
            <person name="Kruys A."/>
            <person name="Hutchinson M.I."/>
            <person name="Powell A.J."/>
            <person name="Barry K."/>
            <person name="Miller A.N."/>
            <person name="Grigoriev I.V."/>
            <person name="Debuchy R."/>
            <person name="Gladieux P."/>
            <person name="Thoren M.H."/>
            <person name="Johannesson H."/>
        </authorList>
    </citation>
    <scope>NUCLEOTIDE SEQUENCE</scope>
    <source>
        <strain evidence="2">CBS 626.80</strain>
    </source>
</reference>
<accession>A0AAN6NVG9</accession>